<keyword evidence="4" id="KW-0804">Transcription</keyword>
<dbReference type="InterPro" id="IPR036879">
    <property type="entry name" value="TF_MADSbox_sf"/>
</dbReference>
<evidence type="ECO:0000313" key="9">
    <source>
        <dbReference type="Proteomes" id="UP000734854"/>
    </source>
</evidence>
<sequence length="586" mass="64984">MARKKTKLVRIANDSTRRATFKKRKNGLLKKVSELATLCNVSTCMIIYNPEEAAMQPEAWPSTPEAARIVVQFRNIPLVEQRQKMLSQESFLSQHIAKLEDQLRRAERKNRELSVSLLVNEALASGRLPVVGIDDAAAVARAADSMLKEVREHINKEAAWQAQSSATAPVVEPLDIAMESVQASTWLDSNCAFGKELIMPMPYNNHVGDAWTKVQADSKLKEVRERIYKEAGRRALSSAPTPVVEPLDIAMESVQASTWLDSNGAFGKELIMPMPYTNHVGDAWTKVQADSKLKEVRERIYKEAARRALSSATAPVVEPLDIAMESVQASTWLDSNGAFGKELIMPMLYTNHVGDAWTKVQADSKLKEVRERINKEAALQALSSVTAPVVEPLDIAMGSVQASTWLDNNCAFDKELIMSMPYTNHVGDAWTKVQVDSTLKEVRERIYKEAARRAQSSAPVVEPLDIESVQASTWLDSNCALGKELIMPTPSINAQQLVPLSYDVDHGNKANWQMENIDAFGGEDIFPVTFAHHANNSWLDGNYGINGEQVLQMPYAGENGNLTEDQMQIVPYADRVPTHGSILTFP</sequence>
<dbReference type="GO" id="GO:0005634">
    <property type="term" value="C:nucleus"/>
    <property type="evidence" value="ECO:0007669"/>
    <property type="project" value="UniProtKB-SubCell"/>
</dbReference>
<dbReference type="CDD" id="cd00266">
    <property type="entry name" value="MADS_SRF_like"/>
    <property type="match status" value="1"/>
</dbReference>
<keyword evidence="5" id="KW-0539">Nucleus</keyword>
<dbReference type="PRINTS" id="PR00404">
    <property type="entry name" value="MADSDOMAIN"/>
</dbReference>
<evidence type="ECO:0000259" key="7">
    <source>
        <dbReference type="PROSITE" id="PS50066"/>
    </source>
</evidence>
<proteinExistence type="predicted"/>
<evidence type="ECO:0000313" key="8">
    <source>
        <dbReference type="EMBL" id="KAG6499450.1"/>
    </source>
</evidence>
<dbReference type="AlphaFoldDB" id="A0A8J5L3N2"/>
<feature type="domain" description="MADS-box" evidence="7">
    <location>
        <begin position="1"/>
        <end position="49"/>
    </location>
</feature>
<dbReference type="InterPro" id="IPR033897">
    <property type="entry name" value="SRF-like_MADS-box"/>
</dbReference>
<dbReference type="GO" id="GO:0045944">
    <property type="term" value="P:positive regulation of transcription by RNA polymerase II"/>
    <property type="evidence" value="ECO:0007669"/>
    <property type="project" value="InterPro"/>
</dbReference>
<dbReference type="EMBL" id="JACMSC010000011">
    <property type="protein sequence ID" value="KAG6499450.1"/>
    <property type="molecule type" value="Genomic_DNA"/>
</dbReference>
<dbReference type="SMART" id="SM00432">
    <property type="entry name" value="MADS"/>
    <property type="match status" value="1"/>
</dbReference>
<accession>A0A8J5L3N2</accession>
<evidence type="ECO:0000256" key="1">
    <source>
        <dbReference type="ARBA" id="ARBA00004123"/>
    </source>
</evidence>
<dbReference type="GO" id="GO:0000987">
    <property type="term" value="F:cis-regulatory region sequence-specific DNA binding"/>
    <property type="evidence" value="ECO:0007669"/>
    <property type="project" value="InterPro"/>
</dbReference>
<dbReference type="GO" id="GO:0000981">
    <property type="term" value="F:DNA-binding transcription factor activity, RNA polymerase II-specific"/>
    <property type="evidence" value="ECO:0007669"/>
    <property type="project" value="InterPro"/>
</dbReference>
<comment type="caution">
    <text evidence="8">The sequence shown here is derived from an EMBL/GenBank/DDBJ whole genome shotgun (WGS) entry which is preliminary data.</text>
</comment>
<evidence type="ECO:0000256" key="6">
    <source>
        <dbReference type="SAM" id="Coils"/>
    </source>
</evidence>
<comment type="subcellular location">
    <subcellularLocation>
        <location evidence="1">Nucleus</location>
    </subcellularLocation>
</comment>
<keyword evidence="6" id="KW-0175">Coiled coil</keyword>
<dbReference type="PROSITE" id="PS50066">
    <property type="entry name" value="MADS_BOX_2"/>
    <property type="match status" value="1"/>
</dbReference>
<evidence type="ECO:0000256" key="5">
    <source>
        <dbReference type="ARBA" id="ARBA00023242"/>
    </source>
</evidence>
<evidence type="ECO:0000256" key="4">
    <source>
        <dbReference type="ARBA" id="ARBA00023163"/>
    </source>
</evidence>
<dbReference type="Proteomes" id="UP000734854">
    <property type="component" value="Unassembled WGS sequence"/>
</dbReference>
<organism evidence="8 9">
    <name type="scientific">Zingiber officinale</name>
    <name type="common">Ginger</name>
    <name type="synonym">Amomum zingiber</name>
    <dbReference type="NCBI Taxonomy" id="94328"/>
    <lineage>
        <taxon>Eukaryota</taxon>
        <taxon>Viridiplantae</taxon>
        <taxon>Streptophyta</taxon>
        <taxon>Embryophyta</taxon>
        <taxon>Tracheophyta</taxon>
        <taxon>Spermatophyta</taxon>
        <taxon>Magnoliopsida</taxon>
        <taxon>Liliopsida</taxon>
        <taxon>Zingiberales</taxon>
        <taxon>Zingiberaceae</taxon>
        <taxon>Zingiber</taxon>
    </lineage>
</organism>
<evidence type="ECO:0000256" key="3">
    <source>
        <dbReference type="ARBA" id="ARBA00023125"/>
    </source>
</evidence>
<dbReference type="Gene3D" id="3.40.1810.10">
    <property type="entry name" value="Transcription factor, MADS-box"/>
    <property type="match status" value="1"/>
</dbReference>
<dbReference type="SUPFAM" id="SSF55455">
    <property type="entry name" value="SRF-like"/>
    <property type="match status" value="1"/>
</dbReference>
<dbReference type="GO" id="GO:0046983">
    <property type="term" value="F:protein dimerization activity"/>
    <property type="evidence" value="ECO:0007669"/>
    <property type="project" value="InterPro"/>
</dbReference>
<protein>
    <recommendedName>
        <fullName evidence="7">MADS-box domain-containing protein</fullName>
    </recommendedName>
</protein>
<keyword evidence="2" id="KW-0805">Transcription regulation</keyword>
<dbReference type="PANTHER" id="PTHR48019">
    <property type="entry name" value="SERUM RESPONSE FACTOR HOMOLOG"/>
    <property type="match status" value="1"/>
</dbReference>
<feature type="coiled-coil region" evidence="6">
    <location>
        <begin position="89"/>
        <end position="116"/>
    </location>
</feature>
<dbReference type="InterPro" id="IPR050142">
    <property type="entry name" value="MADS-box/MEF2_TF"/>
</dbReference>
<keyword evidence="3" id="KW-0238">DNA-binding</keyword>
<gene>
    <name evidence="8" type="ORF">ZIOFF_039238</name>
</gene>
<dbReference type="Pfam" id="PF00319">
    <property type="entry name" value="SRF-TF"/>
    <property type="match status" value="1"/>
</dbReference>
<evidence type="ECO:0000256" key="2">
    <source>
        <dbReference type="ARBA" id="ARBA00023015"/>
    </source>
</evidence>
<name>A0A8J5L3N2_ZINOF</name>
<keyword evidence="9" id="KW-1185">Reference proteome</keyword>
<reference evidence="8 9" key="1">
    <citation type="submission" date="2020-08" db="EMBL/GenBank/DDBJ databases">
        <title>Plant Genome Project.</title>
        <authorList>
            <person name="Zhang R.-G."/>
        </authorList>
    </citation>
    <scope>NUCLEOTIDE SEQUENCE [LARGE SCALE GENOMIC DNA]</scope>
    <source>
        <tissue evidence="8">Rhizome</tissue>
    </source>
</reference>
<dbReference type="InterPro" id="IPR002100">
    <property type="entry name" value="TF_MADSbox"/>
</dbReference>